<dbReference type="GO" id="GO:0007018">
    <property type="term" value="P:microtubule-based movement"/>
    <property type="evidence" value="ECO:0007669"/>
    <property type="project" value="InterPro"/>
</dbReference>
<dbReference type="InterPro" id="IPR036961">
    <property type="entry name" value="Kinesin_motor_dom_sf"/>
</dbReference>
<evidence type="ECO:0000256" key="3">
    <source>
        <dbReference type="ARBA" id="ARBA00022840"/>
    </source>
</evidence>
<keyword evidence="3 5" id="KW-0067">ATP-binding</keyword>
<dbReference type="EMBL" id="CAJNOT010000131">
    <property type="protein sequence ID" value="CAF0855487.1"/>
    <property type="molecule type" value="Genomic_DNA"/>
</dbReference>
<name>A0A813WIK0_9BILA</name>
<dbReference type="GO" id="GO:0007052">
    <property type="term" value="P:mitotic spindle organization"/>
    <property type="evidence" value="ECO:0007669"/>
    <property type="project" value="TreeGrafter"/>
</dbReference>
<dbReference type="GO" id="GO:0008017">
    <property type="term" value="F:microtubule binding"/>
    <property type="evidence" value="ECO:0007669"/>
    <property type="project" value="InterPro"/>
</dbReference>
<dbReference type="PANTHER" id="PTHR47969">
    <property type="entry name" value="CHROMOSOME-ASSOCIATED KINESIN KIF4A-RELATED"/>
    <property type="match status" value="1"/>
</dbReference>
<feature type="domain" description="Kinesin motor" evidence="8">
    <location>
        <begin position="11"/>
        <end position="359"/>
    </location>
</feature>
<dbReference type="InterPro" id="IPR001752">
    <property type="entry name" value="Kinesin_motor_dom"/>
</dbReference>
<feature type="binding site" evidence="5">
    <location>
        <begin position="90"/>
        <end position="97"/>
    </location>
    <ligand>
        <name>ATP</name>
        <dbReference type="ChEBI" id="CHEBI:30616"/>
    </ligand>
</feature>
<dbReference type="InterPro" id="IPR027417">
    <property type="entry name" value="P-loop_NTPase"/>
</dbReference>
<evidence type="ECO:0000313" key="9">
    <source>
        <dbReference type="EMBL" id="CAF0855487.1"/>
    </source>
</evidence>
<dbReference type="AlphaFoldDB" id="A0A813WIK0"/>
<keyword evidence="4" id="KW-0206">Cytoskeleton</keyword>
<evidence type="ECO:0000256" key="6">
    <source>
        <dbReference type="SAM" id="Coils"/>
    </source>
</evidence>
<evidence type="ECO:0000256" key="4">
    <source>
        <dbReference type="ARBA" id="ARBA00023212"/>
    </source>
</evidence>
<feature type="compositionally biased region" description="Polar residues" evidence="7">
    <location>
        <begin position="1175"/>
        <end position="1184"/>
    </location>
</feature>
<dbReference type="GO" id="GO:0005875">
    <property type="term" value="C:microtubule associated complex"/>
    <property type="evidence" value="ECO:0007669"/>
    <property type="project" value="TreeGrafter"/>
</dbReference>
<protein>
    <recommendedName>
        <fullName evidence="8">Kinesin motor domain-containing protein</fullName>
    </recommendedName>
</protein>
<accession>A0A813WIK0</accession>
<dbReference type="Gene3D" id="3.40.850.10">
    <property type="entry name" value="Kinesin motor domain"/>
    <property type="match status" value="1"/>
</dbReference>
<evidence type="ECO:0000256" key="1">
    <source>
        <dbReference type="ARBA" id="ARBA00004245"/>
    </source>
</evidence>
<comment type="caution">
    <text evidence="9">The sequence shown here is derived from an EMBL/GenBank/DDBJ whole genome shotgun (WGS) entry which is preliminary data.</text>
</comment>
<sequence>MKMLASESEFRVKVAVRVRPFLPREKTHEQKSCIAIHPQTNQIVLGDRRTFKYDFILGPKTLQEELYRTSVEPMLNNVFDGYNVTIFAYGQTGSGKTYTMTGGNILSIGEKDYGIIPRAVKTIFDTIQNRPDCRITISASYLEIYKDDIIDLLDVNDKDIDVRDDAAGNTVVIGASEHRCDSIDDVVSLLKKGSNVRHTGATHMNDESSRSHAIFTLYIEQRLHDKNPNTNTVQASFDALVKPLQTTFDESYLSAKLHFVDLAGSERVARTQNTGERFQESIRINSGLLALGNVVSALSDPKKRTGGHIPYRDSKITRLLKDSLGGNAKTLMITCVSPCTADLDESLNALKYAQRASQIRNKPIKNIDPNAQHVIEMQSEITHLREELERQRTIISRDGQSNNSRRSTGFNNIDNSRRLIQTAYVCFQQLNACEDLNDEQKQWIQTWMDSVSNENAQDLCNDILTSRVTNLENALHSAKDELRSETQMRTKRDMTLDRLQEQLKAKEDELNRMRMALDESSYQTTTTTKKSLPDRTKSAPHFDGVHRKKQSIQPRTIHSSPAVFDMDYVVERFHGRSLALAHSQEEIEELDLRNSDEKFNDERKFFRRGTYRLRKNRLTPSILQQDEPLKVLTESTISKQKLIEEASRKVKEAESNAQDLSINIQLKEQLIKSVYASTKDVKDTNEQYEQHIKMLEKEVEKAKHEYHDLQKTMQQLATKNTSEKSKSESEYRKKCDMARARLESLQQKEKQYRELMNKLSGNSEKRISDLQATLFRMKQQYETAQKRIREETELKNKFEQDLLREQQRIQELTIQNEQQQKVLKLKTEGLVAAQRKLRGASNGNINDGTTTTTTTANFEIEMEKLVAERKELEALRDDTKKREELIQKRELLLNERTELETKKMRTSQVLNKSLKSVNEKLKNVDKQQPNHQMIREQLLKQKRLFTERLEQQDSVLTPTEERRLIEIDEAIEAIDLAIDYQNNIINKRERDVQQSIRASQGPDSPLFKIGQLNENESKELCRKLFGKVIDLKEADNKNRREFDEIKSQLLEQTEIINELQSRIQTLTLDHDRRLTSIQQTHEEEKQLLLGQLQESSNQIKDVERDLFFYKHKTRELRKSMATSTTSVLDTLTSSTIGVTRRKEANLNEDDFLTQLPTPRTAVQQHQPAPFLLKTGNRNNSAHQIQQDEIKKR</sequence>
<dbReference type="GO" id="GO:0051231">
    <property type="term" value="P:spindle elongation"/>
    <property type="evidence" value="ECO:0007669"/>
    <property type="project" value="TreeGrafter"/>
</dbReference>
<feature type="region of interest" description="Disordered" evidence="7">
    <location>
        <begin position="715"/>
        <end position="734"/>
    </location>
</feature>
<dbReference type="PROSITE" id="PS50067">
    <property type="entry name" value="KINESIN_MOTOR_2"/>
    <property type="match status" value="1"/>
</dbReference>
<feature type="coiled-coil region" evidence="6">
    <location>
        <begin position="461"/>
        <end position="516"/>
    </location>
</feature>
<dbReference type="Proteomes" id="UP000663864">
    <property type="component" value="Unassembled WGS sequence"/>
</dbReference>
<keyword evidence="4" id="KW-0963">Cytoplasm</keyword>
<comment type="similarity">
    <text evidence="5">Belongs to the TRAFAC class myosin-kinesin ATPase superfamily. Kinesin family.</text>
</comment>
<dbReference type="PANTHER" id="PTHR47969:SF25">
    <property type="entry name" value="KINESIN MOTOR DOMAIN-CONTAINING PROTEIN"/>
    <property type="match status" value="1"/>
</dbReference>
<reference evidence="9" key="1">
    <citation type="submission" date="2021-02" db="EMBL/GenBank/DDBJ databases">
        <authorList>
            <person name="Nowell W R."/>
        </authorList>
    </citation>
    <scope>NUCLEOTIDE SEQUENCE</scope>
</reference>
<dbReference type="GO" id="GO:0005524">
    <property type="term" value="F:ATP binding"/>
    <property type="evidence" value="ECO:0007669"/>
    <property type="project" value="UniProtKB-UniRule"/>
</dbReference>
<feature type="region of interest" description="Disordered" evidence="7">
    <location>
        <begin position="520"/>
        <end position="555"/>
    </location>
</feature>
<dbReference type="InterPro" id="IPR027640">
    <property type="entry name" value="Kinesin-like_fam"/>
</dbReference>
<dbReference type="GO" id="GO:0003777">
    <property type="term" value="F:microtubule motor activity"/>
    <property type="evidence" value="ECO:0007669"/>
    <property type="project" value="InterPro"/>
</dbReference>
<evidence type="ECO:0000256" key="5">
    <source>
        <dbReference type="PROSITE-ProRule" id="PRU00283"/>
    </source>
</evidence>
<organism evidence="9 10">
    <name type="scientific">Rotaria sordida</name>
    <dbReference type="NCBI Taxonomy" id="392033"/>
    <lineage>
        <taxon>Eukaryota</taxon>
        <taxon>Metazoa</taxon>
        <taxon>Spiralia</taxon>
        <taxon>Gnathifera</taxon>
        <taxon>Rotifera</taxon>
        <taxon>Eurotatoria</taxon>
        <taxon>Bdelloidea</taxon>
        <taxon>Philodinida</taxon>
        <taxon>Philodinidae</taxon>
        <taxon>Rotaria</taxon>
    </lineage>
</organism>
<proteinExistence type="inferred from homology"/>
<feature type="compositionally biased region" description="Basic and acidic residues" evidence="7">
    <location>
        <begin position="721"/>
        <end position="734"/>
    </location>
</feature>
<dbReference type="PRINTS" id="PR00380">
    <property type="entry name" value="KINESINHEAVY"/>
</dbReference>
<dbReference type="SUPFAM" id="SSF52540">
    <property type="entry name" value="P-loop containing nucleoside triphosphate hydrolases"/>
    <property type="match status" value="1"/>
</dbReference>
<evidence type="ECO:0000256" key="2">
    <source>
        <dbReference type="ARBA" id="ARBA00022741"/>
    </source>
</evidence>
<evidence type="ECO:0000256" key="7">
    <source>
        <dbReference type="SAM" id="MobiDB-lite"/>
    </source>
</evidence>
<dbReference type="Pfam" id="PF25764">
    <property type="entry name" value="KIF21A_4th"/>
    <property type="match status" value="1"/>
</dbReference>
<feature type="coiled-coil region" evidence="6">
    <location>
        <begin position="855"/>
        <end position="902"/>
    </location>
</feature>
<gene>
    <name evidence="9" type="ORF">ZHD862_LOCUS5098</name>
</gene>
<dbReference type="Pfam" id="PF00225">
    <property type="entry name" value="Kinesin"/>
    <property type="match status" value="1"/>
</dbReference>
<feature type="coiled-coil region" evidence="6">
    <location>
        <begin position="1042"/>
        <end position="1105"/>
    </location>
</feature>
<dbReference type="SMART" id="SM00129">
    <property type="entry name" value="KISc"/>
    <property type="match status" value="1"/>
</dbReference>
<dbReference type="InterPro" id="IPR019821">
    <property type="entry name" value="Kinesin_motor_CS"/>
</dbReference>
<feature type="region of interest" description="Disordered" evidence="7">
    <location>
        <begin position="1169"/>
        <end position="1192"/>
    </location>
</feature>
<dbReference type="PROSITE" id="PS00411">
    <property type="entry name" value="KINESIN_MOTOR_1"/>
    <property type="match status" value="1"/>
</dbReference>
<keyword evidence="2 5" id="KW-0547">Nucleotide-binding</keyword>
<evidence type="ECO:0000259" key="8">
    <source>
        <dbReference type="PROSITE" id="PS50067"/>
    </source>
</evidence>
<comment type="subcellular location">
    <subcellularLocation>
        <location evidence="1">Cytoplasm</location>
        <location evidence="1">Cytoskeleton</location>
    </subcellularLocation>
</comment>
<keyword evidence="5" id="KW-0505">Motor protein</keyword>
<evidence type="ECO:0000313" key="10">
    <source>
        <dbReference type="Proteomes" id="UP000663864"/>
    </source>
</evidence>
<keyword evidence="6" id="KW-0175">Coiled coil</keyword>